<evidence type="ECO:0000256" key="6">
    <source>
        <dbReference type="ARBA" id="ARBA00023136"/>
    </source>
</evidence>
<dbReference type="InterPro" id="IPR032816">
    <property type="entry name" value="VTT_dom"/>
</dbReference>
<organism evidence="10 11">
    <name type="scientific">Pseudonocardia halophobica</name>
    <dbReference type="NCBI Taxonomy" id="29401"/>
    <lineage>
        <taxon>Bacteria</taxon>
        <taxon>Bacillati</taxon>
        <taxon>Actinomycetota</taxon>
        <taxon>Actinomycetes</taxon>
        <taxon>Pseudonocardiales</taxon>
        <taxon>Pseudonocardiaceae</taxon>
        <taxon>Pseudonocardia</taxon>
    </lineage>
</organism>
<accession>A0A9W6KWC1</accession>
<evidence type="ECO:0000313" key="10">
    <source>
        <dbReference type="EMBL" id="GLL09226.1"/>
    </source>
</evidence>
<keyword evidence="6 7" id="KW-0472">Membrane</keyword>
<dbReference type="PANTHER" id="PTHR30353:SF0">
    <property type="entry name" value="TRANSMEMBRANE PROTEIN"/>
    <property type="match status" value="1"/>
</dbReference>
<feature type="transmembrane region" description="Helical" evidence="7">
    <location>
        <begin position="147"/>
        <end position="169"/>
    </location>
</feature>
<keyword evidence="5 7" id="KW-1133">Transmembrane helix</keyword>
<comment type="caution">
    <text evidence="10">The sequence shown here is derived from an EMBL/GenBank/DDBJ whole genome shotgun (WGS) entry which is preliminary data.</text>
</comment>
<gene>
    <name evidence="10" type="primary">dedA</name>
    <name evidence="10" type="ORF">GCM10017577_03660</name>
</gene>
<evidence type="ECO:0000256" key="7">
    <source>
        <dbReference type="RuleBase" id="RU367016"/>
    </source>
</evidence>
<feature type="region of interest" description="Disordered" evidence="8">
    <location>
        <begin position="213"/>
        <end position="236"/>
    </location>
</feature>
<evidence type="ECO:0000256" key="4">
    <source>
        <dbReference type="ARBA" id="ARBA00022692"/>
    </source>
</evidence>
<evidence type="ECO:0000256" key="3">
    <source>
        <dbReference type="ARBA" id="ARBA00022475"/>
    </source>
</evidence>
<feature type="compositionally biased region" description="Low complexity" evidence="8">
    <location>
        <begin position="215"/>
        <end position="236"/>
    </location>
</feature>
<evidence type="ECO:0000256" key="5">
    <source>
        <dbReference type="ARBA" id="ARBA00022989"/>
    </source>
</evidence>
<sequence>MRQTVLAFDPLGSAGPVTVWVVVLAFVFLECAFVIGLFLPGDSLLVAAGVVLAAQQHELSAWLLSAAAVIVAVAGNQVGYLVGRYTGNRIKVRKGGKLLTRENLDRAGRFLDRWGFWSIVVARWVPWVRTLAPAIAGAARMDNRKFLLANLVGALAWVPTLMMLGYYAAGLLDRIPWVRHVAVVAAIAFFVVGTAVGVVRYVMEVRRPVDDEARVGSGPAASGADPGVDPAPVDRP</sequence>
<reference evidence="10" key="1">
    <citation type="journal article" date="2014" name="Int. J. Syst. Evol. Microbiol.">
        <title>Complete genome sequence of Corynebacterium casei LMG S-19264T (=DSM 44701T), isolated from a smear-ripened cheese.</title>
        <authorList>
            <consortium name="US DOE Joint Genome Institute (JGI-PGF)"/>
            <person name="Walter F."/>
            <person name="Albersmeier A."/>
            <person name="Kalinowski J."/>
            <person name="Ruckert C."/>
        </authorList>
    </citation>
    <scope>NUCLEOTIDE SEQUENCE</scope>
    <source>
        <strain evidence="10">VKM Ac-1069</strain>
    </source>
</reference>
<dbReference type="EMBL" id="BSFQ01000001">
    <property type="protein sequence ID" value="GLL09226.1"/>
    <property type="molecule type" value="Genomic_DNA"/>
</dbReference>
<proteinExistence type="inferred from homology"/>
<keyword evidence="3 7" id="KW-1003">Cell membrane</keyword>
<dbReference type="AlphaFoldDB" id="A0A9W6KWC1"/>
<dbReference type="GO" id="GO:0005886">
    <property type="term" value="C:plasma membrane"/>
    <property type="evidence" value="ECO:0007669"/>
    <property type="project" value="UniProtKB-SubCell"/>
</dbReference>
<dbReference type="RefSeq" id="WP_051736937.1">
    <property type="nucleotide sequence ID" value="NZ_BAAAUZ010000015.1"/>
</dbReference>
<dbReference type="Proteomes" id="UP001143463">
    <property type="component" value="Unassembled WGS sequence"/>
</dbReference>
<dbReference type="PANTHER" id="PTHR30353">
    <property type="entry name" value="INNER MEMBRANE PROTEIN DEDA-RELATED"/>
    <property type="match status" value="1"/>
</dbReference>
<keyword evidence="4 7" id="KW-0812">Transmembrane</keyword>
<dbReference type="InterPro" id="IPR032818">
    <property type="entry name" value="DedA-like"/>
</dbReference>
<feature type="domain" description="VTT" evidence="9">
    <location>
        <begin position="39"/>
        <end position="166"/>
    </location>
</feature>
<comment type="subcellular location">
    <subcellularLocation>
        <location evidence="1 7">Cell membrane</location>
        <topology evidence="1 7">Multi-pass membrane protein</topology>
    </subcellularLocation>
</comment>
<feature type="transmembrane region" description="Helical" evidence="7">
    <location>
        <begin position="59"/>
        <end position="83"/>
    </location>
</feature>
<evidence type="ECO:0000259" key="9">
    <source>
        <dbReference type="Pfam" id="PF09335"/>
    </source>
</evidence>
<reference evidence="10" key="2">
    <citation type="submission" date="2023-01" db="EMBL/GenBank/DDBJ databases">
        <authorList>
            <person name="Sun Q."/>
            <person name="Evtushenko L."/>
        </authorList>
    </citation>
    <scope>NUCLEOTIDE SEQUENCE</scope>
    <source>
        <strain evidence="10">VKM Ac-1069</strain>
    </source>
</reference>
<comment type="similarity">
    <text evidence="2 7">Belongs to the DedA family.</text>
</comment>
<evidence type="ECO:0000256" key="2">
    <source>
        <dbReference type="ARBA" id="ARBA00010792"/>
    </source>
</evidence>
<feature type="transmembrane region" description="Helical" evidence="7">
    <location>
        <begin position="181"/>
        <end position="202"/>
    </location>
</feature>
<name>A0A9W6KWC1_9PSEU</name>
<protein>
    <submittedName>
        <fullName evidence="10">Membrane protein</fullName>
    </submittedName>
</protein>
<evidence type="ECO:0000256" key="1">
    <source>
        <dbReference type="ARBA" id="ARBA00004651"/>
    </source>
</evidence>
<evidence type="ECO:0000313" key="11">
    <source>
        <dbReference type="Proteomes" id="UP001143463"/>
    </source>
</evidence>
<feature type="transmembrane region" description="Helical" evidence="7">
    <location>
        <begin position="20"/>
        <end position="39"/>
    </location>
</feature>
<keyword evidence="11" id="KW-1185">Reference proteome</keyword>
<dbReference type="Pfam" id="PF09335">
    <property type="entry name" value="VTT_dom"/>
    <property type="match status" value="1"/>
</dbReference>
<evidence type="ECO:0000256" key="8">
    <source>
        <dbReference type="SAM" id="MobiDB-lite"/>
    </source>
</evidence>